<sequence length="181" mass="19093">MKTVITAATLAVAVVTPAHAEIIESSVGGFATRHSAVVTADRRAVWNALLQPENWWSHTWSNDSGNLRLEARAGGCFCETLPAADGWAAGSVEHMRVVFVQPGSTLRMSGSLGPLQSEGLAGTLTVTLEDEEAGTRITWEYVTGGETRFDLAQIAPVVDSVQGEFLADLVAEVGDAVDDPG</sequence>
<dbReference type="InterPro" id="IPR013538">
    <property type="entry name" value="ASHA1/2-like_C"/>
</dbReference>
<dbReference type="RefSeq" id="WP_120047931.1">
    <property type="nucleotide sequence ID" value="NZ_RAHX01000001.1"/>
</dbReference>
<dbReference type="Gene3D" id="3.30.530.20">
    <property type="match status" value="1"/>
</dbReference>
<feature type="chain" id="PRO_5019548903" evidence="2">
    <location>
        <begin position="21"/>
        <end position="181"/>
    </location>
</feature>
<feature type="signal peptide" evidence="2">
    <location>
        <begin position="1"/>
        <end position="20"/>
    </location>
</feature>
<feature type="domain" description="Activator of Hsp90 ATPase homologue 1/2-like C-terminal" evidence="3">
    <location>
        <begin position="40"/>
        <end position="153"/>
    </location>
</feature>
<comment type="similarity">
    <text evidence="1">Belongs to the AHA1 family.</text>
</comment>
<dbReference type="OrthoDB" id="5735475at2"/>
<accession>A0A419RT21</accession>
<dbReference type="AlphaFoldDB" id="A0A419RT21"/>
<keyword evidence="5" id="KW-1185">Reference proteome</keyword>
<evidence type="ECO:0000313" key="4">
    <source>
        <dbReference type="EMBL" id="RJY08919.1"/>
    </source>
</evidence>
<dbReference type="InterPro" id="IPR023393">
    <property type="entry name" value="START-like_dom_sf"/>
</dbReference>
<name>A0A419RT21_9SPHN</name>
<dbReference type="SUPFAM" id="SSF55961">
    <property type="entry name" value="Bet v1-like"/>
    <property type="match status" value="1"/>
</dbReference>
<proteinExistence type="inferred from homology"/>
<dbReference type="EMBL" id="RAHX01000001">
    <property type="protein sequence ID" value="RJY08919.1"/>
    <property type="molecule type" value="Genomic_DNA"/>
</dbReference>
<reference evidence="4 5" key="1">
    <citation type="journal article" date="2017" name="Int. J. Syst. Evol. Microbiol.">
        <title>Erythrobacter aquimixticola sp. nov., isolated from the junction between the ocean and a freshwater spring.</title>
        <authorList>
            <person name="Park S."/>
            <person name="Jung Y.T."/>
            <person name="Choi S.J."/>
            <person name="Yoon J.H."/>
        </authorList>
    </citation>
    <scope>NUCLEOTIDE SEQUENCE [LARGE SCALE GENOMIC DNA]</scope>
    <source>
        <strain evidence="4 5">JSSK-14</strain>
    </source>
</reference>
<evidence type="ECO:0000256" key="2">
    <source>
        <dbReference type="SAM" id="SignalP"/>
    </source>
</evidence>
<protein>
    <submittedName>
        <fullName evidence="4">ATPase</fullName>
    </submittedName>
</protein>
<dbReference type="Proteomes" id="UP000285232">
    <property type="component" value="Unassembled WGS sequence"/>
</dbReference>
<comment type="caution">
    <text evidence="4">The sequence shown here is derived from an EMBL/GenBank/DDBJ whole genome shotgun (WGS) entry which is preliminary data.</text>
</comment>
<keyword evidence="2" id="KW-0732">Signal</keyword>
<gene>
    <name evidence="4" type="ORF">D6201_05695</name>
</gene>
<evidence type="ECO:0000259" key="3">
    <source>
        <dbReference type="Pfam" id="PF08327"/>
    </source>
</evidence>
<evidence type="ECO:0000256" key="1">
    <source>
        <dbReference type="ARBA" id="ARBA00006817"/>
    </source>
</evidence>
<dbReference type="Pfam" id="PF08327">
    <property type="entry name" value="AHSA1"/>
    <property type="match status" value="1"/>
</dbReference>
<organism evidence="4 5">
    <name type="scientific">Aurantiacibacter aquimixticola</name>
    <dbReference type="NCBI Taxonomy" id="1958945"/>
    <lineage>
        <taxon>Bacteria</taxon>
        <taxon>Pseudomonadati</taxon>
        <taxon>Pseudomonadota</taxon>
        <taxon>Alphaproteobacteria</taxon>
        <taxon>Sphingomonadales</taxon>
        <taxon>Erythrobacteraceae</taxon>
        <taxon>Aurantiacibacter</taxon>
    </lineage>
</organism>
<evidence type="ECO:0000313" key="5">
    <source>
        <dbReference type="Proteomes" id="UP000285232"/>
    </source>
</evidence>